<dbReference type="GO" id="GO:0030288">
    <property type="term" value="C:outer membrane-bounded periplasmic space"/>
    <property type="evidence" value="ECO:0007669"/>
    <property type="project" value="InterPro"/>
</dbReference>
<dbReference type="OrthoDB" id="9805301at2"/>
<dbReference type="EC" id="3.1.3.2" evidence="1"/>
<dbReference type="PROSITE" id="PS51257">
    <property type="entry name" value="PROKAR_LIPOPROTEIN"/>
    <property type="match status" value="1"/>
</dbReference>
<evidence type="ECO:0000313" key="3">
    <source>
        <dbReference type="EMBL" id="SFK30891.1"/>
    </source>
</evidence>
<dbReference type="EMBL" id="FOSF01000052">
    <property type="protein sequence ID" value="SFK30891.1"/>
    <property type="molecule type" value="Genomic_DNA"/>
</dbReference>
<dbReference type="SUPFAM" id="SSF48317">
    <property type="entry name" value="Acid phosphatase/Vanadium-dependent haloperoxidase"/>
    <property type="match status" value="1"/>
</dbReference>
<dbReference type="GO" id="GO:0003993">
    <property type="term" value="F:acid phosphatase activity"/>
    <property type="evidence" value="ECO:0007669"/>
    <property type="project" value="UniProtKB-EC"/>
</dbReference>
<dbReference type="RefSeq" id="WP_074841333.1">
    <property type="nucleotide sequence ID" value="NZ_CP047056.1"/>
</dbReference>
<dbReference type="AlphaFoldDB" id="A0A662ZBC1"/>
<dbReference type="SMART" id="SM00014">
    <property type="entry name" value="acidPPc"/>
    <property type="match status" value="1"/>
</dbReference>
<dbReference type="InterPro" id="IPR036938">
    <property type="entry name" value="PAP2/HPO_sf"/>
</dbReference>
<comment type="catalytic activity">
    <reaction evidence="1">
        <text>a phosphate monoester + H2O = an alcohol + phosphate</text>
        <dbReference type="Rhea" id="RHEA:15017"/>
        <dbReference type="ChEBI" id="CHEBI:15377"/>
        <dbReference type="ChEBI" id="CHEBI:30879"/>
        <dbReference type="ChEBI" id="CHEBI:43474"/>
        <dbReference type="ChEBI" id="CHEBI:67140"/>
        <dbReference type="EC" id="3.1.3.2"/>
    </reaction>
</comment>
<dbReference type="Proteomes" id="UP000243374">
    <property type="component" value="Unassembled WGS sequence"/>
</dbReference>
<evidence type="ECO:0000259" key="2">
    <source>
        <dbReference type="SMART" id="SM00014"/>
    </source>
</evidence>
<accession>A0A662ZBC1</accession>
<dbReference type="InterPro" id="IPR000326">
    <property type="entry name" value="PAP2/HPO"/>
</dbReference>
<organism evidence="3 4">
    <name type="scientific">Succinivibrio dextrinosolvens</name>
    <dbReference type="NCBI Taxonomy" id="83771"/>
    <lineage>
        <taxon>Bacteria</taxon>
        <taxon>Pseudomonadati</taxon>
        <taxon>Pseudomonadota</taxon>
        <taxon>Gammaproteobacteria</taxon>
        <taxon>Aeromonadales</taxon>
        <taxon>Succinivibrionaceae</taxon>
        <taxon>Succinivibrio</taxon>
    </lineage>
</organism>
<dbReference type="Pfam" id="PF01569">
    <property type="entry name" value="PAP2"/>
    <property type="match status" value="1"/>
</dbReference>
<protein>
    <recommendedName>
        <fullName evidence="1">Acid phosphatase</fullName>
        <ecNumber evidence="1">3.1.3.2</ecNumber>
    </recommendedName>
</protein>
<dbReference type="Gene3D" id="1.20.144.10">
    <property type="entry name" value="Phosphatidic acid phosphatase type 2/haloperoxidase"/>
    <property type="match status" value="1"/>
</dbReference>
<feature type="domain" description="Phosphatidic acid phosphatase type 2/haloperoxidase" evidence="2">
    <location>
        <begin position="132"/>
        <end position="244"/>
    </location>
</feature>
<reference evidence="3 4" key="1">
    <citation type="submission" date="2016-10" db="EMBL/GenBank/DDBJ databases">
        <authorList>
            <person name="Varghese N."/>
            <person name="Submissions S."/>
        </authorList>
    </citation>
    <scope>NUCLEOTIDE SEQUENCE [LARGE SCALE GENOMIC DNA]</scope>
    <source>
        <strain evidence="3 4">22B</strain>
    </source>
</reference>
<sequence>MNSLKFSKALKLSAIAATCFILTSCTSRNKLTPQIDASGVGTGGHTAVFPHFLDKSQYPDYRTVVVAPPEEGSALFKNDVKIYKETRKLKGTQDWVDAAKGASLSADYLSQFYSPAFCIEITKEKTPWTYYLIQRVIGDAIDGGTRTPKKFYSRVRPYQYFGDRTCSTKEDDDKHIGSGSYPSGHSAYGYLLALILAEINPANQDEIYKSGIRYGYNRVVCDFHWQSDVEMGRRIAAYINARLHADKEFLTALANAKAEFAAAKKK</sequence>
<keyword evidence="1" id="KW-0378">Hydrolase</keyword>
<dbReference type="InterPro" id="IPR001011">
    <property type="entry name" value="Acid_Pase_classA_bac"/>
</dbReference>
<keyword evidence="4" id="KW-1185">Reference proteome</keyword>
<name>A0A662ZBC1_9GAMM</name>
<evidence type="ECO:0000256" key="1">
    <source>
        <dbReference type="PIRNR" id="PIRNR000897"/>
    </source>
</evidence>
<dbReference type="PRINTS" id="PR00483">
    <property type="entry name" value="BACPHPHTASE"/>
</dbReference>
<gene>
    <name evidence="3" type="ORF">SAMN04487865_105223</name>
</gene>
<proteinExistence type="inferred from homology"/>
<comment type="similarity">
    <text evidence="1">Belongs to the class A bacterial acid phosphatase family.</text>
</comment>
<evidence type="ECO:0000313" key="4">
    <source>
        <dbReference type="Proteomes" id="UP000243374"/>
    </source>
</evidence>
<dbReference type="CDD" id="cd03397">
    <property type="entry name" value="PAP2_acid_phosphatase"/>
    <property type="match status" value="1"/>
</dbReference>
<dbReference type="PIRSF" id="PIRSF000897">
    <property type="entry name" value="Acid_Ptase_ClsA"/>
    <property type="match status" value="1"/>
</dbReference>